<accession>A0A6J5VQR7</accession>
<reference evidence="2 3" key="1">
    <citation type="submission" date="2020-05" db="EMBL/GenBank/DDBJ databases">
        <authorList>
            <person name="Campoy J."/>
            <person name="Schneeberger K."/>
            <person name="Spophaly S."/>
        </authorList>
    </citation>
    <scope>NUCLEOTIDE SEQUENCE [LARGE SCALE GENOMIC DNA]</scope>
    <source>
        <strain evidence="2">PruArmRojPasFocal</strain>
    </source>
</reference>
<feature type="region of interest" description="Disordered" evidence="1">
    <location>
        <begin position="1"/>
        <end position="26"/>
    </location>
</feature>
<protein>
    <submittedName>
        <fullName evidence="2">Uncharacterized protein</fullName>
    </submittedName>
</protein>
<name>A0A6J5VQR7_PRUAR</name>
<evidence type="ECO:0000313" key="3">
    <source>
        <dbReference type="Proteomes" id="UP000507222"/>
    </source>
</evidence>
<sequence>MMLRKSHLRSWLERGGDEGGGGDGLGKRKLVLRESQAILFKEPYEMMLRKSHLRSWLERGGDEGGGGDGLVVKVWEPS</sequence>
<organism evidence="2 3">
    <name type="scientific">Prunus armeniaca</name>
    <name type="common">Apricot</name>
    <name type="synonym">Armeniaca vulgaris</name>
    <dbReference type="NCBI Taxonomy" id="36596"/>
    <lineage>
        <taxon>Eukaryota</taxon>
        <taxon>Viridiplantae</taxon>
        <taxon>Streptophyta</taxon>
        <taxon>Embryophyta</taxon>
        <taxon>Tracheophyta</taxon>
        <taxon>Spermatophyta</taxon>
        <taxon>Magnoliopsida</taxon>
        <taxon>eudicotyledons</taxon>
        <taxon>Gunneridae</taxon>
        <taxon>Pentapetalae</taxon>
        <taxon>rosids</taxon>
        <taxon>fabids</taxon>
        <taxon>Rosales</taxon>
        <taxon>Rosaceae</taxon>
        <taxon>Amygdaloideae</taxon>
        <taxon>Amygdaleae</taxon>
        <taxon>Prunus</taxon>
    </lineage>
</organism>
<dbReference type="Proteomes" id="UP000507222">
    <property type="component" value="Unassembled WGS sequence"/>
</dbReference>
<proteinExistence type="predicted"/>
<dbReference type="AlphaFoldDB" id="A0A6J5VQR7"/>
<evidence type="ECO:0000256" key="1">
    <source>
        <dbReference type="SAM" id="MobiDB-lite"/>
    </source>
</evidence>
<dbReference type="EMBL" id="CAEKDK010000008">
    <property type="protein sequence ID" value="CAB4290067.1"/>
    <property type="molecule type" value="Genomic_DNA"/>
</dbReference>
<gene>
    <name evidence="2" type="ORF">CURHAP_LOCUS49911</name>
</gene>
<evidence type="ECO:0000313" key="2">
    <source>
        <dbReference type="EMBL" id="CAB4290067.1"/>
    </source>
</evidence>